<evidence type="ECO:0000256" key="2">
    <source>
        <dbReference type="ARBA" id="ARBA00012513"/>
    </source>
</evidence>
<dbReference type="AlphaFoldDB" id="A0A7J7P835"/>
<keyword evidence="7" id="KW-0067">ATP-binding</keyword>
<keyword evidence="6" id="KW-0547">Nucleotide-binding</keyword>
<accession>A0A7J7P835</accession>
<dbReference type="Pfam" id="PF00069">
    <property type="entry name" value="Pkinase"/>
    <property type="match status" value="1"/>
</dbReference>
<evidence type="ECO:0000259" key="12">
    <source>
        <dbReference type="PROSITE" id="PS50011"/>
    </source>
</evidence>
<evidence type="ECO:0000256" key="4">
    <source>
        <dbReference type="ARBA" id="ARBA00022679"/>
    </source>
</evidence>
<dbReference type="InterPro" id="IPR008271">
    <property type="entry name" value="Ser/Thr_kinase_AS"/>
</dbReference>
<comment type="caution">
    <text evidence="13">The sequence shown here is derived from an EMBL/GenBank/DDBJ whole genome shotgun (WGS) entry which is preliminary data.</text>
</comment>
<organism evidence="13 14">
    <name type="scientific">Kingdonia uniflora</name>
    <dbReference type="NCBI Taxonomy" id="39325"/>
    <lineage>
        <taxon>Eukaryota</taxon>
        <taxon>Viridiplantae</taxon>
        <taxon>Streptophyta</taxon>
        <taxon>Embryophyta</taxon>
        <taxon>Tracheophyta</taxon>
        <taxon>Spermatophyta</taxon>
        <taxon>Magnoliopsida</taxon>
        <taxon>Ranunculales</taxon>
        <taxon>Circaeasteraceae</taxon>
        <taxon>Kingdonia</taxon>
    </lineage>
</organism>
<evidence type="ECO:0000256" key="8">
    <source>
        <dbReference type="ARBA" id="ARBA00022989"/>
    </source>
</evidence>
<dbReference type="PROSITE" id="PS00108">
    <property type="entry name" value="PROTEIN_KINASE_ST"/>
    <property type="match status" value="1"/>
</dbReference>
<protein>
    <recommendedName>
        <fullName evidence="2">non-specific serine/threonine protein kinase</fullName>
        <ecNumber evidence="2">2.7.11.1</ecNumber>
    </recommendedName>
</protein>
<dbReference type="PANTHER" id="PTHR47982">
    <property type="entry name" value="PROLINE-RICH RECEPTOR-LIKE PROTEIN KINASE PERK4"/>
    <property type="match status" value="1"/>
</dbReference>
<keyword evidence="14" id="KW-1185">Reference proteome</keyword>
<evidence type="ECO:0000313" key="13">
    <source>
        <dbReference type="EMBL" id="KAF6175483.1"/>
    </source>
</evidence>
<reference evidence="13 14" key="1">
    <citation type="journal article" date="2020" name="IScience">
        <title>Genome Sequencing of the Endangered Kingdonia uniflora (Circaeasteraceae, Ranunculales) Reveals Potential Mechanisms of Evolutionary Specialization.</title>
        <authorList>
            <person name="Sun Y."/>
            <person name="Deng T."/>
            <person name="Zhang A."/>
            <person name="Moore M.J."/>
            <person name="Landis J.B."/>
            <person name="Lin N."/>
            <person name="Zhang H."/>
            <person name="Zhang X."/>
            <person name="Huang J."/>
            <person name="Zhang X."/>
            <person name="Sun H."/>
            <person name="Wang H."/>
        </authorList>
    </citation>
    <scope>NUCLEOTIDE SEQUENCE [LARGE SCALE GENOMIC DNA]</scope>
    <source>
        <strain evidence="13">TB1705</strain>
        <tissue evidence="13">Leaf</tissue>
    </source>
</reference>
<evidence type="ECO:0000256" key="3">
    <source>
        <dbReference type="ARBA" id="ARBA00022527"/>
    </source>
</evidence>
<evidence type="ECO:0000256" key="7">
    <source>
        <dbReference type="ARBA" id="ARBA00022840"/>
    </source>
</evidence>
<proteinExistence type="predicted"/>
<feature type="domain" description="Protein kinase" evidence="12">
    <location>
        <begin position="1"/>
        <end position="60"/>
    </location>
</feature>
<dbReference type="EMBL" id="JACGCM010000182">
    <property type="protein sequence ID" value="KAF6175483.1"/>
    <property type="molecule type" value="Genomic_DNA"/>
</dbReference>
<keyword evidence="9" id="KW-0472">Membrane</keyword>
<dbReference type="GO" id="GO:0005524">
    <property type="term" value="F:ATP binding"/>
    <property type="evidence" value="ECO:0007669"/>
    <property type="project" value="UniProtKB-KW"/>
</dbReference>
<keyword evidence="3" id="KW-0723">Serine/threonine-protein kinase</keyword>
<dbReference type="OrthoDB" id="2015071at2759"/>
<dbReference type="InterPro" id="IPR011009">
    <property type="entry name" value="Kinase-like_dom_sf"/>
</dbReference>
<evidence type="ECO:0000256" key="6">
    <source>
        <dbReference type="ARBA" id="ARBA00022741"/>
    </source>
</evidence>
<evidence type="ECO:0000256" key="1">
    <source>
        <dbReference type="ARBA" id="ARBA00004162"/>
    </source>
</evidence>
<dbReference type="PROSITE" id="PS50011">
    <property type="entry name" value="PROTEIN_KINASE_DOM"/>
    <property type="match status" value="1"/>
</dbReference>
<evidence type="ECO:0000256" key="9">
    <source>
        <dbReference type="ARBA" id="ARBA00023136"/>
    </source>
</evidence>
<comment type="catalytic activity">
    <reaction evidence="10">
        <text>L-threonyl-[protein] + ATP = O-phospho-L-threonyl-[protein] + ADP + H(+)</text>
        <dbReference type="Rhea" id="RHEA:46608"/>
        <dbReference type="Rhea" id="RHEA-COMP:11060"/>
        <dbReference type="Rhea" id="RHEA-COMP:11605"/>
        <dbReference type="ChEBI" id="CHEBI:15378"/>
        <dbReference type="ChEBI" id="CHEBI:30013"/>
        <dbReference type="ChEBI" id="CHEBI:30616"/>
        <dbReference type="ChEBI" id="CHEBI:61977"/>
        <dbReference type="ChEBI" id="CHEBI:456216"/>
        <dbReference type="EC" id="2.7.11.1"/>
    </reaction>
</comment>
<keyword evidence="4" id="KW-0808">Transferase</keyword>
<dbReference type="Proteomes" id="UP000541444">
    <property type="component" value="Unassembled WGS sequence"/>
</dbReference>
<evidence type="ECO:0000313" key="14">
    <source>
        <dbReference type="Proteomes" id="UP000541444"/>
    </source>
</evidence>
<sequence>MYWETRLRISMGSTKGLAYLHEDCHPKIIHRDIKASNILLDMKFELKVGLTSLFCYRYNS</sequence>
<evidence type="ECO:0000256" key="5">
    <source>
        <dbReference type="ARBA" id="ARBA00022692"/>
    </source>
</evidence>
<comment type="catalytic activity">
    <reaction evidence="11">
        <text>L-seryl-[protein] + ATP = O-phospho-L-seryl-[protein] + ADP + H(+)</text>
        <dbReference type="Rhea" id="RHEA:17989"/>
        <dbReference type="Rhea" id="RHEA-COMP:9863"/>
        <dbReference type="Rhea" id="RHEA-COMP:11604"/>
        <dbReference type="ChEBI" id="CHEBI:15378"/>
        <dbReference type="ChEBI" id="CHEBI:29999"/>
        <dbReference type="ChEBI" id="CHEBI:30616"/>
        <dbReference type="ChEBI" id="CHEBI:83421"/>
        <dbReference type="ChEBI" id="CHEBI:456216"/>
        <dbReference type="EC" id="2.7.11.1"/>
    </reaction>
</comment>
<dbReference type="GO" id="GO:0004674">
    <property type="term" value="F:protein serine/threonine kinase activity"/>
    <property type="evidence" value="ECO:0007669"/>
    <property type="project" value="UniProtKB-KW"/>
</dbReference>
<keyword evidence="8" id="KW-1133">Transmembrane helix</keyword>
<evidence type="ECO:0000256" key="10">
    <source>
        <dbReference type="ARBA" id="ARBA00047899"/>
    </source>
</evidence>
<gene>
    <name evidence="13" type="ORF">GIB67_021973</name>
</gene>
<keyword evidence="5" id="KW-0812">Transmembrane</keyword>
<name>A0A7J7P835_9MAGN</name>
<dbReference type="InterPro" id="IPR047117">
    <property type="entry name" value="PERK1-13-like"/>
</dbReference>
<dbReference type="SUPFAM" id="SSF56112">
    <property type="entry name" value="Protein kinase-like (PK-like)"/>
    <property type="match status" value="1"/>
</dbReference>
<dbReference type="PANTHER" id="PTHR47982:SF35">
    <property type="entry name" value="PROLINE-RICH RECEPTOR-LIKE PROTEIN KINASE PERK1-RELATED"/>
    <property type="match status" value="1"/>
</dbReference>
<evidence type="ECO:0000256" key="11">
    <source>
        <dbReference type="ARBA" id="ARBA00048679"/>
    </source>
</evidence>
<dbReference type="InterPro" id="IPR000719">
    <property type="entry name" value="Prot_kinase_dom"/>
</dbReference>
<dbReference type="Gene3D" id="1.10.510.10">
    <property type="entry name" value="Transferase(Phosphotransferase) domain 1"/>
    <property type="match status" value="1"/>
</dbReference>
<dbReference type="GO" id="GO:0005886">
    <property type="term" value="C:plasma membrane"/>
    <property type="evidence" value="ECO:0007669"/>
    <property type="project" value="UniProtKB-SubCell"/>
</dbReference>
<comment type="subcellular location">
    <subcellularLocation>
        <location evidence="1">Cell membrane</location>
        <topology evidence="1">Single-pass membrane protein</topology>
    </subcellularLocation>
</comment>
<dbReference type="EC" id="2.7.11.1" evidence="2"/>
<keyword evidence="3" id="KW-0418">Kinase</keyword>